<feature type="transmembrane region" description="Helical" evidence="9">
    <location>
        <begin position="89"/>
        <end position="110"/>
    </location>
</feature>
<keyword evidence="9" id="KW-1133">Transmembrane helix</keyword>
<dbReference type="PROSITE" id="PS50222">
    <property type="entry name" value="EF_HAND_2"/>
    <property type="match status" value="1"/>
</dbReference>
<dbReference type="PROSITE" id="PS00018">
    <property type="entry name" value="EF_HAND_1"/>
    <property type="match status" value="1"/>
</dbReference>
<dbReference type="InterPro" id="IPR011992">
    <property type="entry name" value="EF-hand-dom_pair"/>
</dbReference>
<reference evidence="11" key="1">
    <citation type="submission" date="2022-11" db="EMBL/GenBank/DDBJ databases">
        <authorList>
            <person name="Petersen C."/>
        </authorList>
    </citation>
    <scope>NUCLEOTIDE SEQUENCE</scope>
    <source>
        <strain evidence="11">IBT 16849</strain>
    </source>
</reference>
<dbReference type="FunFam" id="3.50.50.100:FF:000005">
    <property type="entry name" value="NADH-ubiquinone oxidoreductase 64 kDa subunit"/>
    <property type="match status" value="1"/>
</dbReference>
<dbReference type="Proteomes" id="UP001150879">
    <property type="component" value="Unassembled WGS sequence"/>
</dbReference>
<keyword evidence="9" id="KW-0812">Transmembrane</keyword>
<dbReference type="GO" id="GO:0005743">
    <property type="term" value="C:mitochondrial inner membrane"/>
    <property type="evidence" value="ECO:0007669"/>
    <property type="project" value="UniProtKB-SubCell"/>
</dbReference>
<accession>A0A9W9MQU9</accession>
<keyword evidence="4" id="KW-0274">FAD</keyword>
<keyword evidence="6" id="KW-0809">Transit peptide</keyword>
<comment type="subcellular location">
    <subcellularLocation>
        <location evidence="1">Mitochondrion inner membrane</location>
        <topology evidence="1">Peripheral membrane protein</topology>
        <orientation evidence="1">Intermembrane side</orientation>
    </subcellularLocation>
</comment>
<dbReference type="SUPFAM" id="SSF51905">
    <property type="entry name" value="FAD/NAD(P)-binding domain"/>
    <property type="match status" value="2"/>
</dbReference>
<keyword evidence="8" id="KW-0520">NAD</keyword>
<dbReference type="Pfam" id="PF07992">
    <property type="entry name" value="Pyr_redox_2"/>
    <property type="match status" value="1"/>
</dbReference>
<evidence type="ECO:0000256" key="3">
    <source>
        <dbReference type="ARBA" id="ARBA00022630"/>
    </source>
</evidence>
<dbReference type="Pfam" id="PF22366">
    <property type="entry name" value="NDH2_C"/>
    <property type="match status" value="1"/>
</dbReference>
<evidence type="ECO:0000256" key="5">
    <source>
        <dbReference type="ARBA" id="ARBA00022837"/>
    </source>
</evidence>
<keyword evidence="12" id="KW-1185">Reference proteome</keyword>
<evidence type="ECO:0000256" key="4">
    <source>
        <dbReference type="ARBA" id="ARBA00022827"/>
    </source>
</evidence>
<dbReference type="GO" id="GO:0005509">
    <property type="term" value="F:calcium ion binding"/>
    <property type="evidence" value="ECO:0007669"/>
    <property type="project" value="InterPro"/>
</dbReference>
<dbReference type="InterPro" id="IPR036188">
    <property type="entry name" value="FAD/NAD-bd_sf"/>
</dbReference>
<evidence type="ECO:0000313" key="12">
    <source>
        <dbReference type="Proteomes" id="UP001150879"/>
    </source>
</evidence>
<dbReference type="OrthoDB" id="5376590at2759"/>
<dbReference type="SMART" id="SM00054">
    <property type="entry name" value="EFh"/>
    <property type="match status" value="1"/>
</dbReference>
<gene>
    <name evidence="11" type="ORF">N7472_002166</name>
</gene>
<evidence type="ECO:0000256" key="2">
    <source>
        <dbReference type="ARBA" id="ARBA00005272"/>
    </source>
</evidence>
<organism evidence="11 12">
    <name type="scientific">Penicillium cf. griseofulvum</name>
    <dbReference type="NCBI Taxonomy" id="2972120"/>
    <lineage>
        <taxon>Eukaryota</taxon>
        <taxon>Fungi</taxon>
        <taxon>Dikarya</taxon>
        <taxon>Ascomycota</taxon>
        <taxon>Pezizomycotina</taxon>
        <taxon>Eurotiomycetes</taxon>
        <taxon>Eurotiomycetidae</taxon>
        <taxon>Eurotiales</taxon>
        <taxon>Aspergillaceae</taxon>
        <taxon>Penicillium</taxon>
    </lineage>
</organism>
<keyword evidence="5" id="KW-0106">Calcium</keyword>
<dbReference type="PANTHER" id="PTHR43706:SF50">
    <property type="entry name" value="NADH DEHYDROGENASE (UBIQUINONE)-RELATED"/>
    <property type="match status" value="1"/>
</dbReference>
<feature type="domain" description="EF-hand" evidence="10">
    <location>
        <begin position="531"/>
        <end position="566"/>
    </location>
</feature>
<dbReference type="InterPro" id="IPR054585">
    <property type="entry name" value="NDH2-like_C"/>
</dbReference>
<dbReference type="InterPro" id="IPR018247">
    <property type="entry name" value="EF_Hand_1_Ca_BS"/>
</dbReference>
<keyword evidence="7" id="KW-0560">Oxidoreductase</keyword>
<dbReference type="EMBL" id="JAPQKP010000002">
    <property type="protein sequence ID" value="KAJ5205718.1"/>
    <property type="molecule type" value="Genomic_DNA"/>
</dbReference>
<dbReference type="AlphaFoldDB" id="A0A9W9MQU9"/>
<dbReference type="InterPro" id="IPR045024">
    <property type="entry name" value="NDH-2"/>
</dbReference>
<reference evidence="11" key="2">
    <citation type="journal article" date="2023" name="IMA Fungus">
        <title>Comparative genomic study of the Penicillium genus elucidates a diverse pangenome and 15 lateral gene transfer events.</title>
        <authorList>
            <person name="Petersen C."/>
            <person name="Sorensen T."/>
            <person name="Nielsen M.R."/>
            <person name="Sondergaard T.E."/>
            <person name="Sorensen J.L."/>
            <person name="Fitzpatrick D.A."/>
            <person name="Frisvad J.C."/>
            <person name="Nielsen K.L."/>
        </authorList>
    </citation>
    <scope>NUCLEOTIDE SEQUENCE</scope>
    <source>
        <strain evidence="11">IBT 16849</strain>
    </source>
</reference>
<keyword evidence="9" id="KW-0472">Membrane</keyword>
<dbReference type="InterPro" id="IPR023753">
    <property type="entry name" value="FAD/NAD-binding_dom"/>
</dbReference>
<dbReference type="InterPro" id="IPR002048">
    <property type="entry name" value="EF_hand_dom"/>
</dbReference>
<name>A0A9W9MQU9_9EURO</name>
<comment type="similarity">
    <text evidence="2">Belongs to the NADH dehydrogenase family.</text>
</comment>
<dbReference type="Gene3D" id="3.50.50.100">
    <property type="match status" value="2"/>
</dbReference>
<evidence type="ECO:0000256" key="8">
    <source>
        <dbReference type="ARBA" id="ARBA00023027"/>
    </source>
</evidence>
<protein>
    <submittedName>
        <fullName evidence="11">Calcium-binding EF-hand</fullName>
    </submittedName>
</protein>
<comment type="caution">
    <text evidence="11">The sequence shown here is derived from an EMBL/GenBank/DDBJ whole genome shotgun (WGS) entry which is preliminary data.</text>
</comment>
<sequence length="684" mass="76233">MLNAMLRRTHADGVALKSMGSLPARIHASKALFTPRQPLSRSLHTPRRRPVPQSRALAPVSMPIRFKSETAAKVEPLKRSRVLTAIRKISTYCGFLIISTGAVVVAFFLYDASTYREGPSVTDIPVSELALNPRLGGPKNLPIADVLVGDYDSEAMLRQKDKPRLVILGTGWGTIALLKNLNPADYHVTVVSPTNYFLFTPMLPSGTVGTLGLRSLVEPVRRIIDQINGHFLKASAVDVDFSTKLVEVSQVGQDGQRKNFYLPYDKLVIGVGCVTNPHGVKGLDNCNFLKTIDDARQIKNKILENMELACLPTTSDEERRRLLSFVVCGGGPTGVEFAAELYDLLNEDLLHSFPRIVRNEISVHIIQSRSHILNTYDEALSKYAESRFARDGVEVLTNARVREVRADRVLFSQVEDGKTVVKEIPTGFCLWSTGVARAEISEVISNKLEGQNNKHALETDPHLRLIGAPLGDVYAIGDCSTVQNNVADNIVRFLRTVAWEKGRDPEKVHLTFSEWREFASRVKRRFPQASNHLRRLDLLFEQYDKDHSGTLDYGELSELLHQIDTKLTSLPATAQRANQQGVYLGRKLTKIAAALPGLRANEINYGDLDDAVYKAFKYKHLGSLAYISNAAIFDFGGMSFSGGVIAMYLWRSIYFAESVSFRTRCMLAMDWGKRALFGRDLMSF</sequence>
<evidence type="ECO:0000256" key="1">
    <source>
        <dbReference type="ARBA" id="ARBA00004137"/>
    </source>
</evidence>
<evidence type="ECO:0000313" key="11">
    <source>
        <dbReference type="EMBL" id="KAJ5205718.1"/>
    </source>
</evidence>
<evidence type="ECO:0000256" key="6">
    <source>
        <dbReference type="ARBA" id="ARBA00022946"/>
    </source>
</evidence>
<evidence type="ECO:0000259" key="10">
    <source>
        <dbReference type="PROSITE" id="PS50222"/>
    </source>
</evidence>
<dbReference type="GO" id="GO:0003954">
    <property type="term" value="F:NADH dehydrogenase activity"/>
    <property type="evidence" value="ECO:0007669"/>
    <property type="project" value="InterPro"/>
</dbReference>
<keyword evidence="3" id="KW-0285">Flavoprotein</keyword>
<dbReference type="PANTHER" id="PTHR43706">
    <property type="entry name" value="NADH DEHYDROGENASE"/>
    <property type="match status" value="1"/>
</dbReference>
<evidence type="ECO:0000256" key="7">
    <source>
        <dbReference type="ARBA" id="ARBA00023002"/>
    </source>
</evidence>
<dbReference type="SUPFAM" id="SSF47473">
    <property type="entry name" value="EF-hand"/>
    <property type="match status" value="1"/>
</dbReference>
<dbReference type="FunFam" id="3.50.50.100:FF:000002">
    <property type="entry name" value="External alternative NAD(P)H-ubiquinone oxidoreductase B1, mitochondrial"/>
    <property type="match status" value="1"/>
</dbReference>
<proteinExistence type="inferred from homology"/>
<evidence type="ECO:0000256" key="9">
    <source>
        <dbReference type="SAM" id="Phobius"/>
    </source>
</evidence>